<name>A0A1M5H4F6_9BACT</name>
<feature type="signal peptide" evidence="1">
    <location>
        <begin position="1"/>
        <end position="19"/>
    </location>
</feature>
<protein>
    <submittedName>
        <fullName evidence="3">Predicted Zn-dependent peptidase</fullName>
    </submittedName>
</protein>
<dbReference type="PANTHER" id="PTHR11851:SF224">
    <property type="entry name" value="PROCESSING PROTEASE"/>
    <property type="match status" value="1"/>
</dbReference>
<accession>A0A1M5H4F6</accession>
<reference evidence="4" key="1">
    <citation type="submission" date="2016-11" db="EMBL/GenBank/DDBJ databases">
        <authorList>
            <person name="Varghese N."/>
            <person name="Submissions S."/>
        </authorList>
    </citation>
    <scope>NUCLEOTIDE SEQUENCE [LARGE SCALE GENOMIC DNA]</scope>
    <source>
        <strain evidence="4">DSM 27370</strain>
    </source>
</reference>
<dbReference type="PANTHER" id="PTHR11851">
    <property type="entry name" value="METALLOPROTEASE"/>
    <property type="match status" value="1"/>
</dbReference>
<feature type="domain" description="Peptidase M16 C-terminal" evidence="2">
    <location>
        <begin position="197"/>
        <end position="375"/>
    </location>
</feature>
<dbReference type="Proteomes" id="UP000184480">
    <property type="component" value="Unassembled WGS sequence"/>
</dbReference>
<dbReference type="SUPFAM" id="SSF63411">
    <property type="entry name" value="LuxS/MPP-like metallohydrolase"/>
    <property type="match status" value="2"/>
</dbReference>
<proteinExistence type="predicted"/>
<dbReference type="InterPro" id="IPR007863">
    <property type="entry name" value="Peptidase_M16_C"/>
</dbReference>
<evidence type="ECO:0000313" key="4">
    <source>
        <dbReference type="Proteomes" id="UP000184480"/>
    </source>
</evidence>
<keyword evidence="1" id="KW-0732">Signal</keyword>
<evidence type="ECO:0000313" key="3">
    <source>
        <dbReference type="EMBL" id="SHG10795.1"/>
    </source>
</evidence>
<dbReference type="Gene3D" id="3.30.830.10">
    <property type="entry name" value="Metalloenzyme, LuxS/M16 peptidase-like"/>
    <property type="match status" value="2"/>
</dbReference>
<gene>
    <name evidence="3" type="ORF">SAMN05444362_11583</name>
</gene>
<organism evidence="3 4">
    <name type="scientific">Dysgonomonas macrotermitis</name>
    <dbReference type="NCBI Taxonomy" id="1346286"/>
    <lineage>
        <taxon>Bacteria</taxon>
        <taxon>Pseudomonadati</taxon>
        <taxon>Bacteroidota</taxon>
        <taxon>Bacteroidia</taxon>
        <taxon>Bacteroidales</taxon>
        <taxon>Dysgonomonadaceae</taxon>
        <taxon>Dysgonomonas</taxon>
    </lineage>
</organism>
<dbReference type="AlphaFoldDB" id="A0A1M5H4F6"/>
<sequence>MKRIIYIALAFVLTSSLQAQVDRSVQPKPGPAPVVNIGKPQEFELPNGLKVLVVENHKLPRVTFTLALDNKPNVEGDIKGVDDLTSSMMGNGTSAISKDDFNEQLDFYGSSVRFSVNNIGGSSLSKYFPQTLSLAAKGALDPLFTQEELDSERAKLLDALKADEKSTKAIANRVRSVLIYGKNHPSGEYLSEESINKVTLDNIKSYYKTYFVPEKAYLVIVGDITFADAKKLVTESFSSWAKAPSPVSQYTEPVNLVKTEIDFVDVPNAVQSEISVNNVVNLKMTDPDYFAAMLANYILGGSSDSYLFMNLREGHGWTYGSYSNLSGGKYTSDFRAYAAVRNAVTDSAVVEMLNEVKRIRTEVPTEDALRLAKAKFIGSFVMNAEKPQTIASFALREKTQSLPADFYENYIKNIEAVTLEQVQAAARKHVTNEAARIVIAGKASDVLPGLEKIGLPINYFDKYGNPVEKPQAKEVSADVSVKSILEKYIKAIGGEVVLKEIKSLMVTSKAQIQGQELTLVKKETADGKSSQNITMMGMTVLKSVYDGKTGYAEIQGQRKDMTEDDLAELKYSAVFPELLMTNSNSIQLAGIESINNSDAYKLVDGDISFYYDVNTGLKVAEAVKKEVSEGQSIDQIGYYSDYREISGVKIPYKSTLNVGVEVELNVVDIKINEGVSDADFQ</sequence>
<evidence type="ECO:0000259" key="2">
    <source>
        <dbReference type="Pfam" id="PF05193"/>
    </source>
</evidence>
<feature type="chain" id="PRO_5009910650" evidence="1">
    <location>
        <begin position="20"/>
        <end position="681"/>
    </location>
</feature>
<dbReference type="EMBL" id="FQUC01000015">
    <property type="protein sequence ID" value="SHG10795.1"/>
    <property type="molecule type" value="Genomic_DNA"/>
</dbReference>
<dbReference type="Pfam" id="PF05193">
    <property type="entry name" value="Peptidase_M16_C"/>
    <property type="match status" value="1"/>
</dbReference>
<evidence type="ECO:0000256" key="1">
    <source>
        <dbReference type="SAM" id="SignalP"/>
    </source>
</evidence>
<dbReference type="InterPro" id="IPR011249">
    <property type="entry name" value="Metalloenz_LuxS/M16"/>
</dbReference>
<dbReference type="OrthoDB" id="9811314at2"/>
<keyword evidence="4" id="KW-1185">Reference proteome</keyword>
<dbReference type="STRING" id="1346286.SAMN05444362_11583"/>
<dbReference type="InterPro" id="IPR050361">
    <property type="entry name" value="MPP/UQCRC_Complex"/>
</dbReference>
<dbReference type="GO" id="GO:0046872">
    <property type="term" value="F:metal ion binding"/>
    <property type="evidence" value="ECO:0007669"/>
    <property type="project" value="InterPro"/>
</dbReference>
<dbReference type="RefSeq" id="WP_062183166.1">
    <property type="nucleotide sequence ID" value="NZ_BBXL01000020.1"/>
</dbReference>